<sequence>MADDEYLKRCFEILTDEGLLSCPPPPSPTFCSCSLDAYRTPLPSAAPQACYMLNPKDFPPLETVRDPQSRVTASPYVKQNTMLPTGNLASLSSSEEVLNWQTSNAIVQNQYLKNIDGKLNQALTKTNRLDSKVSFLH</sequence>
<evidence type="ECO:0000313" key="2">
    <source>
        <dbReference type="Proteomes" id="UP000027138"/>
    </source>
</evidence>
<dbReference type="AlphaFoldDB" id="A0A067KAN9"/>
<organism evidence="1 2">
    <name type="scientific">Jatropha curcas</name>
    <name type="common">Barbados nut</name>
    <dbReference type="NCBI Taxonomy" id="180498"/>
    <lineage>
        <taxon>Eukaryota</taxon>
        <taxon>Viridiplantae</taxon>
        <taxon>Streptophyta</taxon>
        <taxon>Embryophyta</taxon>
        <taxon>Tracheophyta</taxon>
        <taxon>Spermatophyta</taxon>
        <taxon>Magnoliopsida</taxon>
        <taxon>eudicotyledons</taxon>
        <taxon>Gunneridae</taxon>
        <taxon>Pentapetalae</taxon>
        <taxon>rosids</taxon>
        <taxon>fabids</taxon>
        <taxon>Malpighiales</taxon>
        <taxon>Euphorbiaceae</taxon>
        <taxon>Crotonoideae</taxon>
        <taxon>Jatropheae</taxon>
        <taxon>Jatropha</taxon>
    </lineage>
</organism>
<name>A0A067KAN9_JATCU</name>
<evidence type="ECO:0000313" key="1">
    <source>
        <dbReference type="EMBL" id="KDP29320.1"/>
    </source>
</evidence>
<gene>
    <name evidence="1" type="ORF">JCGZ_19415</name>
</gene>
<reference evidence="1 2" key="1">
    <citation type="journal article" date="2014" name="PLoS ONE">
        <title>Global Analysis of Gene Expression Profiles in Physic Nut (Jatropha curcas L.) Seedlings Exposed to Salt Stress.</title>
        <authorList>
            <person name="Zhang L."/>
            <person name="Zhang C."/>
            <person name="Wu P."/>
            <person name="Chen Y."/>
            <person name="Li M."/>
            <person name="Jiang H."/>
            <person name="Wu G."/>
        </authorList>
    </citation>
    <scope>NUCLEOTIDE SEQUENCE [LARGE SCALE GENOMIC DNA]</scope>
    <source>
        <strain evidence="2">cv. GZQX0401</strain>
        <tissue evidence="1">Young leaves</tissue>
    </source>
</reference>
<dbReference type="OrthoDB" id="998565at2759"/>
<dbReference type="Proteomes" id="UP000027138">
    <property type="component" value="Unassembled WGS sequence"/>
</dbReference>
<proteinExistence type="predicted"/>
<accession>A0A067KAN9</accession>
<dbReference type="EMBL" id="KK914754">
    <property type="protein sequence ID" value="KDP29320.1"/>
    <property type="molecule type" value="Genomic_DNA"/>
</dbReference>
<keyword evidence="2" id="KW-1185">Reference proteome</keyword>
<protein>
    <submittedName>
        <fullName evidence="1">Uncharacterized protein</fullName>
    </submittedName>
</protein>